<proteinExistence type="predicted"/>
<reference evidence="2" key="1">
    <citation type="submission" date="2021-05" db="EMBL/GenBank/DDBJ databases">
        <title>Comparative genomics of three Colletotrichum scovillei strains and genetic complementation revealed genes involved fungal growth and virulence on chili pepper.</title>
        <authorList>
            <person name="Hsieh D.-K."/>
            <person name="Chuang S.-C."/>
            <person name="Chen C.-Y."/>
            <person name="Chao Y.-T."/>
            <person name="Lu M.-Y.J."/>
            <person name="Lee M.-H."/>
            <person name="Shih M.-C."/>
        </authorList>
    </citation>
    <scope>NUCLEOTIDE SEQUENCE</scope>
    <source>
        <strain evidence="2">Coll-153</strain>
    </source>
</reference>
<feature type="region of interest" description="Disordered" evidence="1">
    <location>
        <begin position="95"/>
        <end position="117"/>
    </location>
</feature>
<dbReference type="Proteomes" id="UP000699042">
    <property type="component" value="Unassembled WGS sequence"/>
</dbReference>
<evidence type="ECO:0000313" key="3">
    <source>
        <dbReference type="Proteomes" id="UP000699042"/>
    </source>
</evidence>
<keyword evidence="3" id="KW-1185">Reference proteome</keyword>
<dbReference type="EMBL" id="JAESDN010000003">
    <property type="protein sequence ID" value="KAG7054188.1"/>
    <property type="molecule type" value="Genomic_DNA"/>
</dbReference>
<evidence type="ECO:0000313" key="2">
    <source>
        <dbReference type="EMBL" id="KAG7054188.1"/>
    </source>
</evidence>
<feature type="compositionally biased region" description="Polar residues" evidence="1">
    <location>
        <begin position="102"/>
        <end position="116"/>
    </location>
</feature>
<sequence length="366" mass="40053">MESKWILLESHSGCLACMFAVTFGLVSIRSDQVRRSNPDAKNMQESKQRLMVCNTGPKLADTRSLLYRPANETQPNLSATAVNQTKMLQLPRTGRRGISQHGRGSTLPTAHSQSCRRSPLPTRLDVVHCGLRCAPTSIRTCQVELSVPSSSIPPIHAMDEKFNRRKPRDSERVENVPKLPSIHACCPDAPTPLILAHLSHTTLYLTVYSGGLEVPGGALWPIQPVVRYPRLRSTAAVASTMHPRTCLECLFVVPLHWGKLLLRPITVRHRHALTLPLALTPRGVMLRECFPLYLAFFSKVAVAALQLSPPTRWSETVGSPLLRASSLQVQAENDSGRAGSAAVEWNPAGAPTRACTSTYPGGCTVQ</sequence>
<gene>
    <name evidence="2" type="ORF">JMJ77_001257</name>
</gene>
<name>A0A9P7UEX7_9PEZI</name>
<evidence type="ECO:0000256" key="1">
    <source>
        <dbReference type="SAM" id="MobiDB-lite"/>
    </source>
</evidence>
<comment type="caution">
    <text evidence="2">The sequence shown here is derived from an EMBL/GenBank/DDBJ whole genome shotgun (WGS) entry which is preliminary data.</text>
</comment>
<protein>
    <submittedName>
        <fullName evidence="2">Uncharacterized protein</fullName>
    </submittedName>
</protein>
<dbReference type="AlphaFoldDB" id="A0A9P7UEX7"/>
<organism evidence="2 3">
    <name type="scientific">Colletotrichum scovillei</name>
    <dbReference type="NCBI Taxonomy" id="1209932"/>
    <lineage>
        <taxon>Eukaryota</taxon>
        <taxon>Fungi</taxon>
        <taxon>Dikarya</taxon>
        <taxon>Ascomycota</taxon>
        <taxon>Pezizomycotina</taxon>
        <taxon>Sordariomycetes</taxon>
        <taxon>Hypocreomycetidae</taxon>
        <taxon>Glomerellales</taxon>
        <taxon>Glomerellaceae</taxon>
        <taxon>Colletotrichum</taxon>
        <taxon>Colletotrichum acutatum species complex</taxon>
    </lineage>
</organism>
<accession>A0A9P7UEX7</accession>